<evidence type="ECO:0000313" key="2">
    <source>
        <dbReference type="EMBL" id="NCJ06832.1"/>
    </source>
</evidence>
<reference evidence="2" key="1">
    <citation type="submission" date="2019-12" db="EMBL/GenBank/DDBJ databases">
        <title>High-Quality draft genome sequences of three cyanobacteria isolated from the limestone walls of the Old Cathedral of Coimbra.</title>
        <authorList>
            <person name="Tiago I."/>
            <person name="Soares F."/>
            <person name="Portugal A."/>
        </authorList>
    </citation>
    <scope>NUCLEOTIDE SEQUENCE [LARGE SCALE GENOMIC DNA]</scope>
    <source>
        <strain evidence="2">C</strain>
    </source>
</reference>
<dbReference type="Pfam" id="PF05685">
    <property type="entry name" value="Uma2"/>
    <property type="match status" value="1"/>
</dbReference>
<gene>
    <name evidence="2" type="ORF">GS597_09985</name>
</gene>
<dbReference type="InterPro" id="IPR008538">
    <property type="entry name" value="Uma2"/>
</dbReference>
<keyword evidence="2" id="KW-0540">Nuclease</keyword>
<dbReference type="RefSeq" id="WP_161825308.1">
    <property type="nucleotide sequence ID" value="NZ_WVIC01000017.1"/>
</dbReference>
<organism evidence="2 3">
    <name type="scientific">Petrachloros mirabilis ULC683</name>
    <dbReference type="NCBI Taxonomy" id="2781853"/>
    <lineage>
        <taxon>Bacteria</taxon>
        <taxon>Bacillati</taxon>
        <taxon>Cyanobacteriota</taxon>
        <taxon>Cyanophyceae</taxon>
        <taxon>Synechococcales</taxon>
        <taxon>Petrachlorosaceae</taxon>
        <taxon>Petrachloros</taxon>
        <taxon>Petrachloros mirabilis</taxon>
    </lineage>
</organism>
<keyword evidence="2" id="KW-0378">Hydrolase</keyword>
<feature type="domain" description="Putative restriction endonuclease" evidence="1">
    <location>
        <begin position="18"/>
        <end position="187"/>
    </location>
</feature>
<dbReference type="Proteomes" id="UP000607397">
    <property type="component" value="Unassembled WGS sequence"/>
</dbReference>
<dbReference type="EMBL" id="WVIC01000017">
    <property type="protein sequence ID" value="NCJ06832.1"/>
    <property type="molecule type" value="Genomic_DNA"/>
</dbReference>
<dbReference type="InterPro" id="IPR012296">
    <property type="entry name" value="Nuclease_put_TT1808"/>
</dbReference>
<protein>
    <submittedName>
        <fullName evidence="2">Uma2 family endonuclease</fullName>
    </submittedName>
</protein>
<name>A0A8K1ZZZ4_9CYAN</name>
<dbReference type="PANTHER" id="PTHR34107">
    <property type="entry name" value="SLL0198 PROTEIN-RELATED"/>
    <property type="match status" value="1"/>
</dbReference>
<accession>A0A8K1ZZZ4</accession>
<comment type="caution">
    <text evidence="2">The sequence shown here is derived from an EMBL/GenBank/DDBJ whole genome shotgun (WGS) entry which is preliminary data.</text>
</comment>
<keyword evidence="3" id="KW-1185">Reference proteome</keyword>
<sequence length="197" mass="22032">MIPLVLEMETADIHLSDEQFYQLCQINRDLRLERTAAGKLIIMPPTGWETGNRNLKLGQRLGNWADADGTGLGFDSSTGFILPNGATRSPDAAWVKRERLEALRPDPNQFLPLCPDFAIELRSASDDLDRVRAKMQEYLENGMQLGWLLDPYGQQVEIYRVGQPVEVLKSPKELSGETVLCGFVLQLDGILSSADDR</sequence>
<evidence type="ECO:0000313" key="3">
    <source>
        <dbReference type="Proteomes" id="UP000607397"/>
    </source>
</evidence>
<dbReference type="AlphaFoldDB" id="A0A8K1ZZZ4"/>
<dbReference type="Gene3D" id="3.90.1570.10">
    <property type="entry name" value="tt1808, chain A"/>
    <property type="match status" value="1"/>
</dbReference>
<proteinExistence type="predicted"/>
<dbReference type="InterPro" id="IPR011335">
    <property type="entry name" value="Restrct_endonuc-II-like"/>
</dbReference>
<dbReference type="GO" id="GO:0004519">
    <property type="term" value="F:endonuclease activity"/>
    <property type="evidence" value="ECO:0007669"/>
    <property type="project" value="UniProtKB-KW"/>
</dbReference>
<dbReference type="CDD" id="cd06260">
    <property type="entry name" value="DUF820-like"/>
    <property type="match status" value="1"/>
</dbReference>
<evidence type="ECO:0000259" key="1">
    <source>
        <dbReference type="Pfam" id="PF05685"/>
    </source>
</evidence>
<dbReference type="PANTHER" id="PTHR34107:SF7">
    <property type="entry name" value="SLR2092 PROTEIN"/>
    <property type="match status" value="1"/>
</dbReference>
<keyword evidence="2" id="KW-0255">Endonuclease</keyword>
<dbReference type="SUPFAM" id="SSF52980">
    <property type="entry name" value="Restriction endonuclease-like"/>
    <property type="match status" value="1"/>
</dbReference>